<evidence type="ECO:0000313" key="12">
    <source>
        <dbReference type="EMBL" id="MBG3875758.1"/>
    </source>
</evidence>
<evidence type="ECO:0000256" key="1">
    <source>
        <dbReference type="ARBA" id="ARBA00022679"/>
    </source>
</evidence>
<dbReference type="SMART" id="SM00471">
    <property type="entry name" value="HDc"/>
    <property type="match status" value="1"/>
</dbReference>
<feature type="domain" description="HD" evidence="11">
    <location>
        <begin position="207"/>
        <end position="342"/>
    </location>
</feature>
<gene>
    <name evidence="12" type="ORF">FVW20_01640</name>
</gene>
<dbReference type="InterPro" id="IPR003607">
    <property type="entry name" value="HD/PDEase_dom"/>
</dbReference>
<keyword evidence="7" id="KW-0460">Magnesium</keyword>
<dbReference type="PROSITE" id="PS51831">
    <property type="entry name" value="HD"/>
    <property type="match status" value="1"/>
</dbReference>
<evidence type="ECO:0000256" key="2">
    <source>
        <dbReference type="ARBA" id="ARBA00022694"/>
    </source>
</evidence>
<comment type="similarity">
    <text evidence="9">Belongs to the tRNA nucleotidyltransferase/poly(A) polymerase family.</text>
</comment>
<evidence type="ECO:0000256" key="5">
    <source>
        <dbReference type="ARBA" id="ARBA00022741"/>
    </source>
</evidence>
<dbReference type="Pfam" id="PF01743">
    <property type="entry name" value="PolyA_pol"/>
    <property type="match status" value="1"/>
</dbReference>
<dbReference type="InterPro" id="IPR043519">
    <property type="entry name" value="NT_sf"/>
</dbReference>
<dbReference type="InterPro" id="IPR002646">
    <property type="entry name" value="PolA_pol_head_dom"/>
</dbReference>
<dbReference type="InterPro" id="IPR050124">
    <property type="entry name" value="tRNA_CCA-adding_enzyme"/>
</dbReference>
<dbReference type="RefSeq" id="WP_196608015.1">
    <property type="nucleotide sequence ID" value="NZ_VRYY01000033.1"/>
</dbReference>
<evidence type="ECO:0000256" key="6">
    <source>
        <dbReference type="ARBA" id="ARBA00022840"/>
    </source>
</evidence>
<keyword evidence="8 9" id="KW-0694">RNA-binding</keyword>
<keyword evidence="5" id="KW-0547">Nucleotide-binding</keyword>
<keyword evidence="2" id="KW-0819">tRNA processing</keyword>
<dbReference type="EMBL" id="VRYY01000033">
    <property type="protein sequence ID" value="MBG3875758.1"/>
    <property type="molecule type" value="Genomic_DNA"/>
</dbReference>
<feature type="region of interest" description="Disordered" evidence="10">
    <location>
        <begin position="361"/>
        <end position="406"/>
    </location>
</feature>
<accession>A0ABS0J1X2</accession>
<keyword evidence="3" id="KW-0548">Nucleotidyltransferase</keyword>
<evidence type="ECO:0000256" key="8">
    <source>
        <dbReference type="ARBA" id="ARBA00022884"/>
    </source>
</evidence>
<reference evidence="12 13" key="1">
    <citation type="submission" date="2019-08" db="EMBL/GenBank/DDBJ databases">
        <authorList>
            <person name="Luo N."/>
        </authorList>
    </citation>
    <scope>NUCLEOTIDE SEQUENCE [LARGE SCALE GENOMIC DNA]</scope>
    <source>
        <strain evidence="12 13">NCIMB 9442</strain>
    </source>
</reference>
<evidence type="ECO:0000256" key="10">
    <source>
        <dbReference type="SAM" id="MobiDB-lite"/>
    </source>
</evidence>
<keyword evidence="1 9" id="KW-0808">Transferase</keyword>
<feature type="region of interest" description="Disordered" evidence="10">
    <location>
        <begin position="229"/>
        <end position="254"/>
    </location>
</feature>
<dbReference type="Gene3D" id="3.30.460.10">
    <property type="entry name" value="Beta Polymerase, domain 2"/>
    <property type="match status" value="2"/>
</dbReference>
<evidence type="ECO:0000259" key="11">
    <source>
        <dbReference type="PROSITE" id="PS51831"/>
    </source>
</evidence>
<name>A0ABS0J1X2_9BACT</name>
<dbReference type="PANTHER" id="PTHR47545">
    <property type="entry name" value="MULTIFUNCTIONAL CCA PROTEIN"/>
    <property type="match status" value="1"/>
</dbReference>
<evidence type="ECO:0000256" key="9">
    <source>
        <dbReference type="RuleBase" id="RU003953"/>
    </source>
</evidence>
<sequence>MKTYLVGGAVRDLLLGRPIHDHDVAFEGHAACFVRQNPGARKVGRDVDVYLLDGVEHMPLRGTLDEDLAARDFTINALALAEAGVVHAHPQALRDLADRVLRPASPTALADSPVRAFRAARFAAQFPDFSVHAETLDQMRVVAQRGVLADLPAEQVCRETLKALAAPCPGRYLKVLHAGGCLLPWFAELAGADGVPAGPARYHNGSVLDHVARVMDMAAVLAGHASRARDNVPSPSLADSATADGAGAQARSARQPPPELAAWMALCHDLGKVTTAADVLPHHYGHEDRGAPLARAMGIRLSMPTRFIEAGEAAARLHMRLARHAELRPGTRVDLLLALHTRGLLPAMRLLVLADGTGKGMSTGPDCALRQPEGASPAPGTDGDAASGRASPSLSDPEDPVAPYAPPAIPAACLTRLETLRQRTEAELAVLLAVKLPPNLCNKGAASGAHLRELRSMALARLDERTGTVTD</sequence>
<dbReference type="PANTHER" id="PTHR47545:SF1">
    <property type="entry name" value="MULTIFUNCTIONAL CCA PROTEIN"/>
    <property type="match status" value="1"/>
</dbReference>
<dbReference type="Proteomes" id="UP001194469">
    <property type="component" value="Unassembled WGS sequence"/>
</dbReference>
<dbReference type="Pfam" id="PF01966">
    <property type="entry name" value="HD"/>
    <property type="match status" value="1"/>
</dbReference>
<comment type="caution">
    <text evidence="12">The sequence shown here is derived from an EMBL/GenBank/DDBJ whole genome shotgun (WGS) entry which is preliminary data.</text>
</comment>
<evidence type="ECO:0000256" key="7">
    <source>
        <dbReference type="ARBA" id="ARBA00022842"/>
    </source>
</evidence>
<dbReference type="SUPFAM" id="SSF81301">
    <property type="entry name" value="Nucleotidyltransferase"/>
    <property type="match status" value="1"/>
</dbReference>
<evidence type="ECO:0000313" key="13">
    <source>
        <dbReference type="Proteomes" id="UP001194469"/>
    </source>
</evidence>
<evidence type="ECO:0000256" key="4">
    <source>
        <dbReference type="ARBA" id="ARBA00022723"/>
    </source>
</evidence>
<dbReference type="SUPFAM" id="SSF81891">
    <property type="entry name" value="Poly A polymerase C-terminal region-like"/>
    <property type="match status" value="1"/>
</dbReference>
<keyword evidence="13" id="KW-1185">Reference proteome</keyword>
<proteinExistence type="inferred from homology"/>
<keyword evidence="6" id="KW-0067">ATP-binding</keyword>
<dbReference type="InterPro" id="IPR006674">
    <property type="entry name" value="HD_domain"/>
</dbReference>
<protein>
    <submittedName>
        <fullName evidence="12">HD domain-containing protein</fullName>
    </submittedName>
</protein>
<dbReference type="Gene3D" id="1.10.3090.10">
    <property type="entry name" value="cca-adding enzyme, domain 2"/>
    <property type="match status" value="1"/>
</dbReference>
<organism evidence="12 13">
    <name type="scientific">Nitratidesulfovibrio oxamicus</name>
    <dbReference type="NCBI Taxonomy" id="32016"/>
    <lineage>
        <taxon>Bacteria</taxon>
        <taxon>Pseudomonadati</taxon>
        <taxon>Thermodesulfobacteriota</taxon>
        <taxon>Desulfovibrionia</taxon>
        <taxon>Desulfovibrionales</taxon>
        <taxon>Desulfovibrionaceae</taxon>
        <taxon>Nitratidesulfovibrio</taxon>
    </lineage>
</organism>
<keyword evidence="4" id="KW-0479">Metal-binding</keyword>
<evidence type="ECO:0000256" key="3">
    <source>
        <dbReference type="ARBA" id="ARBA00022695"/>
    </source>
</evidence>